<dbReference type="STRING" id="207949.RED65_01280"/>
<organism evidence="1 2">
    <name type="scientific">Bermanella marisrubri</name>
    <dbReference type="NCBI Taxonomy" id="207949"/>
    <lineage>
        <taxon>Bacteria</taxon>
        <taxon>Pseudomonadati</taxon>
        <taxon>Pseudomonadota</taxon>
        <taxon>Gammaproteobacteria</taxon>
        <taxon>Oceanospirillales</taxon>
        <taxon>Oceanospirillaceae</taxon>
        <taxon>Bermanella</taxon>
    </lineage>
</organism>
<protein>
    <submittedName>
        <fullName evidence="1">Uncharacterized protein</fullName>
    </submittedName>
</protein>
<dbReference type="RefSeq" id="WP_007017734.1">
    <property type="nucleotide sequence ID" value="NZ_CH724114.1"/>
</dbReference>
<name>Q1N4S8_9GAMM</name>
<dbReference type="OrthoDB" id="5612149at2"/>
<evidence type="ECO:0000313" key="1">
    <source>
        <dbReference type="EMBL" id="EAT13350.1"/>
    </source>
</evidence>
<gene>
    <name evidence="1" type="ORF">RED65_01280</name>
</gene>
<dbReference type="HOGENOM" id="CLU_106724_0_0_6"/>
<evidence type="ECO:0000313" key="2">
    <source>
        <dbReference type="Proteomes" id="UP000004263"/>
    </source>
</evidence>
<dbReference type="Proteomes" id="UP000004263">
    <property type="component" value="Unassembled WGS sequence"/>
</dbReference>
<keyword evidence="2" id="KW-1185">Reference proteome</keyword>
<comment type="caution">
    <text evidence="1">The sequence shown here is derived from an EMBL/GenBank/DDBJ whole genome shotgun (WGS) entry which is preliminary data.</text>
</comment>
<accession>Q1N4S8</accession>
<dbReference type="EMBL" id="AAQH01000002">
    <property type="protein sequence ID" value="EAT13350.1"/>
    <property type="molecule type" value="Genomic_DNA"/>
</dbReference>
<reference evidence="1 2" key="1">
    <citation type="submission" date="2006-03" db="EMBL/GenBank/DDBJ databases">
        <authorList>
            <person name="Pinhassi J."/>
            <person name="Pedros-Alio C."/>
            <person name="Ferriera S."/>
            <person name="Johnson J."/>
            <person name="Kravitz S."/>
            <person name="Halpern A."/>
            <person name="Remington K."/>
            <person name="Beeson K."/>
            <person name="Tran B."/>
            <person name="Rogers Y.-H."/>
            <person name="Friedman R."/>
            <person name="Venter J.C."/>
        </authorList>
    </citation>
    <scope>NUCLEOTIDE SEQUENCE [LARGE SCALE GENOMIC DNA]</scope>
    <source>
        <strain evidence="1 2">RED65</strain>
    </source>
</reference>
<sequence>MASQGKQYHITQHGSTTHNPDFNWCQIQETITMLALAVAQVETSMKDGEQSVSTLSDAFSRMTGYIENIDKATASITTDNLETYKETVRKATQELSKHAEKSVTAFQFYDRISQRLAHVCDSLDKLGALISDPKHIEEPTHWQALQEHIKNSYTMEAERLMFEHILRGESIEEALQIYRHHFDKKETGDDTDDEIELF</sequence>
<proteinExistence type="predicted"/>
<dbReference type="Gene3D" id="1.10.287.950">
    <property type="entry name" value="Methyl-accepting chemotaxis protein"/>
    <property type="match status" value="1"/>
</dbReference>
<dbReference type="AlphaFoldDB" id="Q1N4S8"/>